<dbReference type="Gramene" id="Kaladp0095s0019.1.v1.1">
    <property type="protein sequence ID" value="Kaladp0095s0019.1.v1.1"/>
    <property type="gene ID" value="Kaladp0095s0019.v1.1"/>
</dbReference>
<proteinExistence type="predicted"/>
<name>A0A7N0V1G4_KALFE</name>
<keyword evidence="2" id="KW-1185">Reference proteome</keyword>
<sequence>MSTDLLAGRSEVSKPWRLVATVYPCPVVEASSIGLVSGAFGSRLPMGRCRWFETALVAERGGVCRSHQVTAFSVGVSRGSTAHLVDRQNRHRSGQISAPPTPESLPHACRSALSLCPHLACRSSACVRLSLLCPVRVSSLRAPNLVLRQVCCLGKFGAVCRSGQCLSRALGPFW</sequence>
<dbReference type="AlphaFoldDB" id="A0A7N0V1G4"/>
<protein>
    <submittedName>
        <fullName evidence="1">Uncharacterized protein</fullName>
    </submittedName>
</protein>
<dbReference type="Proteomes" id="UP000594263">
    <property type="component" value="Unplaced"/>
</dbReference>
<reference evidence="1" key="1">
    <citation type="submission" date="2021-01" db="UniProtKB">
        <authorList>
            <consortium name="EnsemblPlants"/>
        </authorList>
    </citation>
    <scope>IDENTIFICATION</scope>
</reference>
<evidence type="ECO:0000313" key="2">
    <source>
        <dbReference type="Proteomes" id="UP000594263"/>
    </source>
</evidence>
<organism evidence="1 2">
    <name type="scientific">Kalanchoe fedtschenkoi</name>
    <name type="common">Lavender scallops</name>
    <name type="synonym">South American air plant</name>
    <dbReference type="NCBI Taxonomy" id="63787"/>
    <lineage>
        <taxon>Eukaryota</taxon>
        <taxon>Viridiplantae</taxon>
        <taxon>Streptophyta</taxon>
        <taxon>Embryophyta</taxon>
        <taxon>Tracheophyta</taxon>
        <taxon>Spermatophyta</taxon>
        <taxon>Magnoliopsida</taxon>
        <taxon>eudicotyledons</taxon>
        <taxon>Gunneridae</taxon>
        <taxon>Pentapetalae</taxon>
        <taxon>Saxifragales</taxon>
        <taxon>Crassulaceae</taxon>
        <taxon>Kalanchoe</taxon>
    </lineage>
</organism>
<dbReference type="EnsemblPlants" id="Kaladp0095s0019.1.v1.1">
    <property type="protein sequence ID" value="Kaladp0095s0019.1.v1.1"/>
    <property type="gene ID" value="Kaladp0095s0019.v1.1"/>
</dbReference>
<evidence type="ECO:0000313" key="1">
    <source>
        <dbReference type="EnsemblPlants" id="Kaladp0095s0019.1.v1.1"/>
    </source>
</evidence>
<accession>A0A7N0V1G4</accession>